<name>A0A840IFN4_9ACTN</name>
<dbReference type="InterPro" id="IPR000709">
    <property type="entry name" value="Leu_Ile_Val-bd"/>
</dbReference>
<gene>
    <name evidence="6" type="ORF">BDZ31_002630</name>
</gene>
<accession>A0A840IFN4</accession>
<comment type="caution">
    <text evidence="6">The sequence shown here is derived from an EMBL/GenBank/DDBJ whole genome shotgun (WGS) entry which is preliminary data.</text>
</comment>
<dbReference type="InterPro" id="IPR051010">
    <property type="entry name" value="BCAA_transport"/>
</dbReference>
<evidence type="ECO:0000256" key="2">
    <source>
        <dbReference type="ARBA" id="ARBA00022448"/>
    </source>
</evidence>
<dbReference type="PANTHER" id="PTHR30483:SF6">
    <property type="entry name" value="PERIPLASMIC BINDING PROTEIN OF ABC TRANSPORTER FOR NATURAL AMINO ACIDS"/>
    <property type="match status" value="1"/>
</dbReference>
<dbReference type="EMBL" id="JACHNU010000003">
    <property type="protein sequence ID" value="MBB4663041.1"/>
    <property type="molecule type" value="Genomic_DNA"/>
</dbReference>
<evidence type="ECO:0000259" key="5">
    <source>
        <dbReference type="Pfam" id="PF13458"/>
    </source>
</evidence>
<organism evidence="6 7">
    <name type="scientific">Conexibacter arvalis</name>
    <dbReference type="NCBI Taxonomy" id="912552"/>
    <lineage>
        <taxon>Bacteria</taxon>
        <taxon>Bacillati</taxon>
        <taxon>Actinomycetota</taxon>
        <taxon>Thermoleophilia</taxon>
        <taxon>Solirubrobacterales</taxon>
        <taxon>Conexibacteraceae</taxon>
        <taxon>Conexibacter</taxon>
    </lineage>
</organism>
<keyword evidence="7" id="KW-1185">Reference proteome</keyword>
<dbReference type="PROSITE" id="PS51318">
    <property type="entry name" value="TAT"/>
    <property type="match status" value="1"/>
</dbReference>
<dbReference type="InterPro" id="IPR006311">
    <property type="entry name" value="TAT_signal"/>
</dbReference>
<dbReference type="Proteomes" id="UP000585272">
    <property type="component" value="Unassembled WGS sequence"/>
</dbReference>
<dbReference type="Gene3D" id="3.40.50.2300">
    <property type="match status" value="2"/>
</dbReference>
<evidence type="ECO:0000256" key="1">
    <source>
        <dbReference type="ARBA" id="ARBA00010062"/>
    </source>
</evidence>
<evidence type="ECO:0000256" key="3">
    <source>
        <dbReference type="ARBA" id="ARBA00022729"/>
    </source>
</evidence>
<evidence type="ECO:0000313" key="7">
    <source>
        <dbReference type="Proteomes" id="UP000585272"/>
    </source>
</evidence>
<dbReference type="AlphaFoldDB" id="A0A840IFN4"/>
<dbReference type="SUPFAM" id="SSF53822">
    <property type="entry name" value="Periplasmic binding protein-like I"/>
    <property type="match status" value="1"/>
</dbReference>
<evidence type="ECO:0000313" key="6">
    <source>
        <dbReference type="EMBL" id="MBB4663041.1"/>
    </source>
</evidence>
<dbReference type="InterPro" id="IPR028081">
    <property type="entry name" value="Leu-bd"/>
</dbReference>
<keyword evidence="2" id="KW-0813">Transport</keyword>
<sequence length="440" mass="46244">MVSRRQFLGALGGAAAGGVIAGGGAGGLVGAKVADGESGGGGGSGGRVADGRPIVIGALFPLTGSVAQDGRQMRNGATLAVEEINAAGGVAGRPLELRVLDTDVSAPEAVSASCRRLVDARVDAVVAGYLIGFKPAFDILPRYGAPFVHVSAQQAQVDVVAGDPERYRMVFQACPPETVYGENFVPFLDALAEGGGWRPSAQTIFVVEGDTPYSQHITSTVLEAIADSGWTVAGRERIISPINDWGAVLAKIRSAKPGVVMNTHFFSADLAAFARQFAANPTDALVYLQYGPSVPEFIELAGSAADGIVWSANVAVLPDALGRAFERRYEERFDEPAGFSNSASAYDEIHLLARAWGEVGDTRDFDRVCDALRAMIHRGVTGGYQMDGRGASVRSYPDETPDSSLGQAHLFFQVQEGRHVAIAPAPYVRGSFEPARWMGS</sequence>
<dbReference type="Pfam" id="PF13458">
    <property type="entry name" value="Peripla_BP_6"/>
    <property type="match status" value="1"/>
</dbReference>
<protein>
    <submittedName>
        <fullName evidence="6">Branched-chain amino acid transport system substrate-binding protein</fullName>
    </submittedName>
</protein>
<dbReference type="GO" id="GO:0006865">
    <property type="term" value="P:amino acid transport"/>
    <property type="evidence" value="ECO:0007669"/>
    <property type="project" value="UniProtKB-KW"/>
</dbReference>
<evidence type="ECO:0000256" key="4">
    <source>
        <dbReference type="ARBA" id="ARBA00022970"/>
    </source>
</evidence>
<keyword evidence="3" id="KW-0732">Signal</keyword>
<comment type="similarity">
    <text evidence="1">Belongs to the leucine-binding protein family.</text>
</comment>
<dbReference type="InterPro" id="IPR028082">
    <property type="entry name" value="Peripla_BP_I"/>
</dbReference>
<keyword evidence="4" id="KW-0029">Amino-acid transport</keyword>
<dbReference type="PANTHER" id="PTHR30483">
    <property type="entry name" value="LEUCINE-SPECIFIC-BINDING PROTEIN"/>
    <property type="match status" value="1"/>
</dbReference>
<proteinExistence type="inferred from homology"/>
<dbReference type="PRINTS" id="PR00337">
    <property type="entry name" value="LEUILEVALBP"/>
</dbReference>
<dbReference type="RefSeq" id="WP_183342733.1">
    <property type="nucleotide sequence ID" value="NZ_JACHNU010000003.1"/>
</dbReference>
<reference evidence="6 7" key="1">
    <citation type="submission" date="2020-08" db="EMBL/GenBank/DDBJ databases">
        <title>Genomic Encyclopedia of Archaeal and Bacterial Type Strains, Phase II (KMG-II): from individual species to whole genera.</title>
        <authorList>
            <person name="Goeker M."/>
        </authorList>
    </citation>
    <scope>NUCLEOTIDE SEQUENCE [LARGE SCALE GENOMIC DNA]</scope>
    <source>
        <strain evidence="6 7">DSM 23288</strain>
    </source>
</reference>
<feature type="domain" description="Leucine-binding protein" evidence="5">
    <location>
        <begin position="53"/>
        <end position="388"/>
    </location>
</feature>